<dbReference type="InterPro" id="IPR025558">
    <property type="entry name" value="DUF4283"/>
</dbReference>
<organism evidence="4 5">
    <name type="scientific">Eutrema salsugineum</name>
    <name type="common">Saltwater cress</name>
    <name type="synonym">Sisymbrium salsugineum</name>
    <dbReference type="NCBI Taxonomy" id="72664"/>
    <lineage>
        <taxon>Eukaryota</taxon>
        <taxon>Viridiplantae</taxon>
        <taxon>Streptophyta</taxon>
        <taxon>Embryophyta</taxon>
        <taxon>Tracheophyta</taxon>
        <taxon>Spermatophyta</taxon>
        <taxon>Magnoliopsida</taxon>
        <taxon>eudicotyledons</taxon>
        <taxon>Gunneridae</taxon>
        <taxon>Pentapetalae</taxon>
        <taxon>rosids</taxon>
        <taxon>malvids</taxon>
        <taxon>Brassicales</taxon>
        <taxon>Brassicaceae</taxon>
        <taxon>Eutremeae</taxon>
        <taxon>Eutrema</taxon>
    </lineage>
</organism>
<evidence type="ECO:0000256" key="1">
    <source>
        <dbReference type="SAM" id="MobiDB-lite"/>
    </source>
</evidence>
<keyword evidence="5" id="KW-1185">Reference proteome</keyword>
<dbReference type="Pfam" id="PF14111">
    <property type="entry name" value="DUF4283"/>
    <property type="match status" value="1"/>
</dbReference>
<dbReference type="PANTHER" id="PTHR31286">
    <property type="entry name" value="GLYCINE-RICH CELL WALL STRUCTURAL PROTEIN 1.8-LIKE"/>
    <property type="match status" value="1"/>
</dbReference>
<name>V4LXB3_EUTSA</name>
<evidence type="ECO:0000313" key="4">
    <source>
        <dbReference type="EMBL" id="ESQ44518.1"/>
    </source>
</evidence>
<sequence length="229" mass="26604">MDRRYSREEKDKGVSGSHRWMRDPPIRLPDEANPDLIEANKLTLIGRMLNPTIQKPKNLVGFMPQVWRLEDRITGKDLGPEKFQFKFKSETDLQAVLNEALFHFKRWMFVLQRWEPVISDAFPSRIPFWVRIHGIPSQCCTENNLKAIGNVLGIYDAYDIDDAAVRVYVDALKPLIQKQSSQFPSGVEVSVVFEYLRLEKHCFLCMSLSHEKENCPQALNTRDLKLQDP</sequence>
<evidence type="ECO:0000259" key="3">
    <source>
        <dbReference type="Pfam" id="PF14392"/>
    </source>
</evidence>
<protein>
    <recommendedName>
        <fullName evidence="6">DUF4283 domain-containing protein</fullName>
    </recommendedName>
</protein>
<dbReference type="Proteomes" id="UP000030689">
    <property type="component" value="Unassembled WGS sequence"/>
</dbReference>
<accession>V4LXB3</accession>
<dbReference type="Pfam" id="PF14392">
    <property type="entry name" value="zf-CCHC_4"/>
    <property type="match status" value="1"/>
</dbReference>
<feature type="domain" description="DUF4283" evidence="2">
    <location>
        <begin position="38"/>
        <end position="117"/>
    </location>
</feature>
<dbReference type="InterPro" id="IPR025836">
    <property type="entry name" value="Zn_knuckle_CX2CX4HX4C"/>
</dbReference>
<feature type="domain" description="Zinc knuckle CX2CX4HX4C" evidence="3">
    <location>
        <begin position="169"/>
        <end position="216"/>
    </location>
</feature>
<gene>
    <name evidence="4" type="ORF">EUTSA_v10003487mg</name>
</gene>
<dbReference type="KEGG" id="eus:EUTSA_v10003487mg"/>
<evidence type="ECO:0000313" key="5">
    <source>
        <dbReference type="Proteomes" id="UP000030689"/>
    </source>
</evidence>
<dbReference type="eggNOG" id="KOG1075">
    <property type="taxonomic scope" value="Eukaryota"/>
</dbReference>
<dbReference type="OrthoDB" id="1031350at2759"/>
<dbReference type="PANTHER" id="PTHR31286:SF163">
    <property type="entry name" value="ZINC KNUCKLE CX2CX4HX4C DOMAIN-CONTAINING PROTEIN"/>
    <property type="match status" value="1"/>
</dbReference>
<dbReference type="AlphaFoldDB" id="V4LXB3"/>
<dbReference type="Gramene" id="ESQ44518">
    <property type="protein sequence ID" value="ESQ44518"/>
    <property type="gene ID" value="EUTSA_v10003487mg"/>
</dbReference>
<feature type="region of interest" description="Disordered" evidence="1">
    <location>
        <begin position="1"/>
        <end position="25"/>
    </location>
</feature>
<evidence type="ECO:0008006" key="6">
    <source>
        <dbReference type="Google" id="ProtNLM"/>
    </source>
</evidence>
<reference evidence="4 5" key="1">
    <citation type="journal article" date="2013" name="Front. Plant Sci.">
        <title>The Reference Genome of the Halophytic Plant Eutrema salsugineum.</title>
        <authorList>
            <person name="Yang R."/>
            <person name="Jarvis D.E."/>
            <person name="Chen H."/>
            <person name="Beilstein M.A."/>
            <person name="Grimwood J."/>
            <person name="Jenkins J."/>
            <person name="Shu S."/>
            <person name="Prochnik S."/>
            <person name="Xin M."/>
            <person name="Ma C."/>
            <person name="Schmutz J."/>
            <person name="Wing R.A."/>
            <person name="Mitchell-Olds T."/>
            <person name="Schumaker K.S."/>
            <person name="Wang X."/>
        </authorList>
    </citation>
    <scope>NUCLEOTIDE SEQUENCE [LARGE SCALE GENOMIC DNA]</scope>
</reference>
<proteinExistence type="predicted"/>
<evidence type="ECO:0000259" key="2">
    <source>
        <dbReference type="Pfam" id="PF14111"/>
    </source>
</evidence>
<feature type="compositionally biased region" description="Basic and acidic residues" evidence="1">
    <location>
        <begin position="1"/>
        <end position="13"/>
    </location>
</feature>
<dbReference type="InterPro" id="IPR040256">
    <property type="entry name" value="At4g02000-like"/>
</dbReference>
<dbReference type="EMBL" id="KI517447">
    <property type="protein sequence ID" value="ESQ44518.1"/>
    <property type="molecule type" value="Genomic_DNA"/>
</dbReference>